<dbReference type="SUPFAM" id="SSF55681">
    <property type="entry name" value="Class II aaRS and biotin synthetases"/>
    <property type="match status" value="1"/>
</dbReference>
<dbReference type="PANTHER" id="PTHR43382:SF2">
    <property type="entry name" value="BIFUNCTIONAL GLUTAMATE_PROLINE--TRNA LIGASE"/>
    <property type="match status" value="1"/>
</dbReference>
<keyword evidence="5 7" id="KW-0030">Aminoacyl-tRNA synthetase</keyword>
<comment type="subcellular location">
    <subcellularLocation>
        <location evidence="7">Cytoplasm</location>
    </subcellularLocation>
</comment>
<dbReference type="InterPro" id="IPR045864">
    <property type="entry name" value="aa-tRNA-synth_II/BPL/LPL"/>
</dbReference>
<evidence type="ECO:0000256" key="2">
    <source>
        <dbReference type="ARBA" id="ARBA00022741"/>
    </source>
</evidence>
<dbReference type="InterPro" id="IPR002316">
    <property type="entry name" value="Pro-tRNA-ligase_IIa"/>
</dbReference>
<dbReference type="InterPro" id="IPR002314">
    <property type="entry name" value="aa-tRNA-synt_IIb"/>
</dbReference>
<dbReference type="GO" id="GO:0006433">
    <property type="term" value="P:prolyl-tRNA aminoacylation"/>
    <property type="evidence" value="ECO:0007669"/>
    <property type="project" value="UniProtKB-UniRule"/>
</dbReference>
<keyword evidence="3 7" id="KW-0067">ATP-binding</keyword>
<evidence type="ECO:0000256" key="1">
    <source>
        <dbReference type="ARBA" id="ARBA00022598"/>
    </source>
</evidence>
<dbReference type="Pfam" id="PF09180">
    <property type="entry name" value="ProRS-C_1"/>
    <property type="match status" value="1"/>
</dbReference>
<dbReference type="InterPro" id="IPR004499">
    <property type="entry name" value="Pro-tRNA-ligase_IIa_arc-type"/>
</dbReference>
<dbReference type="Pfam" id="PF00587">
    <property type="entry name" value="tRNA-synt_2b"/>
    <property type="match status" value="1"/>
</dbReference>
<dbReference type="GO" id="GO:0004827">
    <property type="term" value="F:proline-tRNA ligase activity"/>
    <property type="evidence" value="ECO:0007669"/>
    <property type="project" value="UniProtKB-UniRule"/>
</dbReference>
<protein>
    <recommendedName>
        <fullName evidence="7">Proline--tRNA ligase</fullName>
        <ecNumber evidence="7">6.1.1.15</ecNumber>
    </recommendedName>
    <alternativeName>
        <fullName evidence="7">Prolyl-tRNA synthetase</fullName>
        <shortName evidence="7">ProRS</shortName>
    </alternativeName>
</protein>
<dbReference type="GO" id="GO:0005524">
    <property type="term" value="F:ATP binding"/>
    <property type="evidence" value="ECO:0007669"/>
    <property type="project" value="UniProtKB-UniRule"/>
</dbReference>
<keyword evidence="4 7" id="KW-0648">Protein biosynthesis</keyword>
<name>A0A3S4UFS2_METS7</name>
<dbReference type="GO" id="GO:0017101">
    <property type="term" value="C:aminoacyl-tRNA synthetase multienzyme complex"/>
    <property type="evidence" value="ECO:0007669"/>
    <property type="project" value="TreeGrafter"/>
</dbReference>
<evidence type="ECO:0000259" key="8">
    <source>
        <dbReference type="PROSITE" id="PS50862"/>
    </source>
</evidence>
<keyword evidence="2 7" id="KW-0547">Nucleotide-binding</keyword>
<dbReference type="InterPro" id="IPR017449">
    <property type="entry name" value="Pro-tRNA_synth_II"/>
</dbReference>
<proteinExistence type="inferred from homology"/>
<dbReference type="GO" id="GO:0005737">
    <property type="term" value="C:cytoplasm"/>
    <property type="evidence" value="ECO:0007669"/>
    <property type="project" value="UniProtKB-SubCell"/>
</dbReference>
<comment type="similarity">
    <text evidence="7">Belongs to the class-II aminoacyl-tRNA synthetase family. ProS type 3 subfamily.</text>
</comment>
<evidence type="ECO:0000256" key="7">
    <source>
        <dbReference type="HAMAP-Rule" id="MF_01571"/>
    </source>
</evidence>
<dbReference type="CDD" id="cd00778">
    <property type="entry name" value="ProRS_core_arch_euk"/>
    <property type="match status" value="1"/>
</dbReference>
<dbReference type="InterPro" id="IPR033721">
    <property type="entry name" value="ProRS_core_arch_euk"/>
</dbReference>
<evidence type="ECO:0000256" key="4">
    <source>
        <dbReference type="ARBA" id="ARBA00022917"/>
    </source>
</evidence>
<sequence>MTNPERKVWSQEYSEWFHKVIADVPIYDTRYPVKGTGIWMPFGFRIRKEVLSIIRDELERTGHEEVLFPLLIPEYLLSKESEHIRNFEDEVYWVTHGGKTPLEVKLALRPTSETAMYPMFKLWINAYSDLPLKIFQIVNVFRYETKATRPMIRVREVSTFKEAHTAHATREEAEEQERIGIEVYSRIFERLKIPFLTTTRPDWDKFPGAERSVAFDTVMPDGRVLQIGTVHFLGQGFAKAFDIKYMKSDGNYEYVWQTCYGISERAIAALISVHGDDHGLVLPSEVAPVQVVVIPIVYKGREEEVLKRCREVKDTLERSGLRVAIDDRRDITPGNKYYAWEMKGAPVRVEIGPRDLDNNTAVLVRRDTLSKTHVNVDGVVDEIRKIMIQIDEGLAERSREWMKSMVREVETIEQAKGELDARGGVVELNWCGRTSCGEELEKMIDARILGVPFDKDKGKNEPSLNGAKCAGCNEAATKKIRVARSY</sequence>
<comment type="domain">
    <text evidence="7">Consists of three domains: the N-terminal catalytic domain, the anticodon-binding domain and the C-terminal extension.</text>
</comment>
<accession>A0A3S4UFS2</accession>
<evidence type="ECO:0000256" key="6">
    <source>
        <dbReference type="ARBA" id="ARBA00047671"/>
    </source>
</evidence>
<comment type="catalytic activity">
    <reaction evidence="6 7">
        <text>tRNA(Pro) + L-proline + ATP = L-prolyl-tRNA(Pro) + AMP + diphosphate</text>
        <dbReference type="Rhea" id="RHEA:14305"/>
        <dbReference type="Rhea" id="RHEA-COMP:9700"/>
        <dbReference type="Rhea" id="RHEA-COMP:9702"/>
        <dbReference type="ChEBI" id="CHEBI:30616"/>
        <dbReference type="ChEBI" id="CHEBI:33019"/>
        <dbReference type="ChEBI" id="CHEBI:60039"/>
        <dbReference type="ChEBI" id="CHEBI:78442"/>
        <dbReference type="ChEBI" id="CHEBI:78532"/>
        <dbReference type="ChEBI" id="CHEBI:456215"/>
        <dbReference type="EC" id="6.1.1.15"/>
    </reaction>
</comment>
<keyword evidence="1 7" id="KW-0436">Ligase</keyword>
<dbReference type="EC" id="6.1.1.15" evidence="7"/>
<dbReference type="Gene3D" id="3.40.50.800">
    <property type="entry name" value="Anticodon-binding domain"/>
    <property type="match status" value="1"/>
</dbReference>
<comment type="subunit">
    <text evidence="7">Homodimer.</text>
</comment>
<dbReference type="Proteomes" id="UP000288215">
    <property type="component" value="Unassembled WGS sequence"/>
</dbReference>
<dbReference type="FunFam" id="3.30.930.10:FF:000037">
    <property type="entry name" value="Proline--tRNA ligase"/>
    <property type="match status" value="1"/>
</dbReference>
<dbReference type="InterPro" id="IPR004154">
    <property type="entry name" value="Anticodon-bd"/>
</dbReference>
<dbReference type="AlphaFoldDB" id="A0A3S4UFS2"/>
<feature type="domain" description="Aminoacyl-transfer RNA synthetases class-II family profile" evidence="8">
    <location>
        <begin position="43"/>
        <end position="283"/>
    </location>
</feature>
<dbReference type="PROSITE" id="PS50862">
    <property type="entry name" value="AA_TRNA_LIGASE_II"/>
    <property type="match status" value="1"/>
</dbReference>
<dbReference type="Pfam" id="PF03129">
    <property type="entry name" value="HGTP_anticodon"/>
    <property type="match status" value="1"/>
</dbReference>
<evidence type="ECO:0000256" key="5">
    <source>
        <dbReference type="ARBA" id="ARBA00023146"/>
    </source>
</evidence>
<comment type="function">
    <text evidence="7">Catalyzes the attachment of proline to tRNA(Pro) in a two-step reaction: proline is first activated by ATP to form Pro-AMP and then transferred to the acceptor end of tRNA(Pro).</text>
</comment>
<comment type="caution">
    <text evidence="9">The sequence shown here is derived from an EMBL/GenBank/DDBJ whole genome shotgun (WGS) entry which is preliminary data.</text>
</comment>
<dbReference type="Gene3D" id="3.30.930.10">
    <property type="entry name" value="Bira Bifunctional Protein, Domain 2"/>
    <property type="match status" value="1"/>
</dbReference>
<dbReference type="InterPro" id="IPR006195">
    <property type="entry name" value="aa-tRNA-synth_II"/>
</dbReference>
<keyword evidence="7" id="KW-0963">Cytoplasm</keyword>
<dbReference type="SUPFAM" id="SSF64586">
    <property type="entry name" value="C-terminal domain of ProRS"/>
    <property type="match status" value="1"/>
</dbReference>
<dbReference type="SMART" id="SM00946">
    <property type="entry name" value="ProRS-C_1"/>
    <property type="match status" value="1"/>
</dbReference>
<dbReference type="Gene3D" id="3.30.110.30">
    <property type="entry name" value="C-terminal domain of ProRS"/>
    <property type="match status" value="1"/>
</dbReference>
<dbReference type="SUPFAM" id="SSF52954">
    <property type="entry name" value="Class II aaRS ABD-related"/>
    <property type="match status" value="1"/>
</dbReference>
<evidence type="ECO:0000256" key="3">
    <source>
        <dbReference type="ARBA" id="ARBA00022840"/>
    </source>
</evidence>
<dbReference type="PANTHER" id="PTHR43382">
    <property type="entry name" value="PROLYL-TRNA SYNTHETASE"/>
    <property type="match status" value="1"/>
</dbReference>
<dbReference type="EMBL" id="RXGA01000003">
    <property type="protein sequence ID" value="RWX72910.1"/>
    <property type="molecule type" value="Genomic_DNA"/>
</dbReference>
<reference evidence="9 10" key="1">
    <citation type="submission" date="2018-12" db="EMBL/GenBank/DDBJ databases">
        <title>The complete genome of the methanogenic archaea of the candidate phylum Verstraetearchaeota, obtained from the metagenome of underground thermal water.</title>
        <authorList>
            <person name="Kadnikov V.V."/>
            <person name="Mardanov A.V."/>
            <person name="Beletsky A.V."/>
            <person name="Karnachuk O.V."/>
            <person name="Ravin N.V."/>
        </authorList>
    </citation>
    <scope>NUCLEOTIDE SEQUENCE [LARGE SCALE GENOMIC DNA]</scope>
    <source>
        <strain evidence="9">Ch88</strain>
    </source>
</reference>
<dbReference type="PRINTS" id="PR01046">
    <property type="entry name" value="TRNASYNTHPRO"/>
</dbReference>
<organism evidence="9 10">
    <name type="scientific">Methanosuratincola subterraneus</name>
    <dbReference type="NCBI Taxonomy" id="2593994"/>
    <lineage>
        <taxon>Archaea</taxon>
        <taxon>Thermoproteota</taxon>
        <taxon>Methanosuratincolia</taxon>
        <taxon>Candidatus Methanomethylicales</taxon>
        <taxon>Candidatus Methanomethylicaceae</taxon>
        <taxon>Candidatus Methanosuratincola (ex Vanwonterghem et al. 2016)</taxon>
    </lineage>
</organism>
<dbReference type="NCBIfam" id="TIGR00408">
    <property type="entry name" value="proS_fam_I"/>
    <property type="match status" value="1"/>
</dbReference>
<evidence type="ECO:0000313" key="10">
    <source>
        <dbReference type="Proteomes" id="UP000288215"/>
    </source>
</evidence>
<dbReference type="InterPro" id="IPR036621">
    <property type="entry name" value="Anticodon-bd_dom_sf"/>
</dbReference>
<gene>
    <name evidence="7" type="primary">proS</name>
    <name evidence="9" type="ORF">Metus_0884</name>
</gene>
<dbReference type="HAMAP" id="MF_01571">
    <property type="entry name" value="Pro_tRNA_synth_type3"/>
    <property type="match status" value="1"/>
</dbReference>
<dbReference type="InterPro" id="IPR016061">
    <property type="entry name" value="Pro-tRNA_ligase_II_C"/>
</dbReference>
<evidence type="ECO:0000313" key="9">
    <source>
        <dbReference type="EMBL" id="RWX72910.1"/>
    </source>
</evidence>